<dbReference type="InterPro" id="IPR019088">
    <property type="entry name" value="CHP02186-rel_TM"/>
</dbReference>
<evidence type="ECO:0000256" key="2">
    <source>
        <dbReference type="SAM" id="SignalP"/>
    </source>
</evidence>
<feature type="signal peptide" evidence="2">
    <location>
        <begin position="1"/>
        <end position="22"/>
    </location>
</feature>
<sequence length="248" mass="27944">MLMYRFLLALTLMLFLPLSARAESLVADLSEHMVAITTGFTGTELLLFGAVDGDGDIVVVTHGPTEEVVVRKKDRVAGIWMNTQAVTFEHVPSFYQIAETEGAVNAMALSMKRRHKVGVRHLRMDYQETPLEDYQIRPFREALIRNKQRMELYSEEPGLIERRGKNLFRTEVFFPTNIPTGTYIIETLLVKDGEVVSAQTTPLFINKLGLGARIFRFANVYPASYGIAAILIAVLAGLFANWIFRKLS</sequence>
<dbReference type="OrthoDB" id="9815212at2"/>
<proteinExistence type="predicted"/>
<dbReference type="Pfam" id="PF09608">
    <property type="entry name" value="Alph_Pro_TM"/>
    <property type="match status" value="1"/>
</dbReference>
<keyword evidence="4" id="KW-1185">Reference proteome</keyword>
<dbReference type="Proteomes" id="UP000256845">
    <property type="component" value="Unassembled WGS sequence"/>
</dbReference>
<keyword evidence="1" id="KW-0812">Transmembrane</keyword>
<accession>A0A3D9HWJ8</accession>
<dbReference type="AlphaFoldDB" id="A0A3D9HWJ8"/>
<keyword evidence="2" id="KW-0732">Signal</keyword>
<dbReference type="EMBL" id="QRDW01000001">
    <property type="protein sequence ID" value="RED53884.1"/>
    <property type="molecule type" value="Genomic_DNA"/>
</dbReference>
<keyword evidence="1" id="KW-0472">Membrane</keyword>
<gene>
    <name evidence="3" type="ORF">DFP90_101683</name>
</gene>
<comment type="caution">
    <text evidence="3">The sequence shown here is derived from an EMBL/GenBank/DDBJ whole genome shotgun (WGS) entry which is preliminary data.</text>
</comment>
<feature type="chain" id="PRO_5017647634" evidence="2">
    <location>
        <begin position="23"/>
        <end position="248"/>
    </location>
</feature>
<evidence type="ECO:0000256" key="1">
    <source>
        <dbReference type="SAM" id="Phobius"/>
    </source>
</evidence>
<feature type="transmembrane region" description="Helical" evidence="1">
    <location>
        <begin position="223"/>
        <end position="244"/>
    </location>
</feature>
<name>A0A3D9HWJ8_9PROT</name>
<evidence type="ECO:0000313" key="3">
    <source>
        <dbReference type="EMBL" id="RED53884.1"/>
    </source>
</evidence>
<keyword evidence="1" id="KW-1133">Transmembrane helix</keyword>
<evidence type="ECO:0000313" key="4">
    <source>
        <dbReference type="Proteomes" id="UP000256845"/>
    </source>
</evidence>
<organism evidence="3 4">
    <name type="scientific">Aestuariispira insulae</name>
    <dbReference type="NCBI Taxonomy" id="1461337"/>
    <lineage>
        <taxon>Bacteria</taxon>
        <taxon>Pseudomonadati</taxon>
        <taxon>Pseudomonadota</taxon>
        <taxon>Alphaproteobacteria</taxon>
        <taxon>Rhodospirillales</taxon>
        <taxon>Kiloniellaceae</taxon>
        <taxon>Aestuariispira</taxon>
    </lineage>
</organism>
<reference evidence="3 4" key="1">
    <citation type="submission" date="2018-07" db="EMBL/GenBank/DDBJ databases">
        <title>Genomic Encyclopedia of Type Strains, Phase III (KMG-III): the genomes of soil and plant-associated and newly described type strains.</title>
        <authorList>
            <person name="Whitman W."/>
        </authorList>
    </citation>
    <scope>NUCLEOTIDE SEQUENCE [LARGE SCALE GENOMIC DNA]</scope>
    <source>
        <strain evidence="3 4">CECT 8488</strain>
    </source>
</reference>
<dbReference type="RefSeq" id="WP_115934985.1">
    <property type="nucleotide sequence ID" value="NZ_QRDW01000001.1"/>
</dbReference>
<protein>
    <submittedName>
        <fullName evidence="3">Uncharacterized protein (TIGR02186 family)</fullName>
    </submittedName>
</protein>